<dbReference type="EC" id="3.5.1.4" evidence="3"/>
<protein>
    <recommendedName>
        <fullName evidence="3">amidase</fullName>
        <ecNumber evidence="3">3.5.1.4</ecNumber>
    </recommendedName>
</protein>
<dbReference type="AlphaFoldDB" id="A0A6A6X8G6"/>
<dbReference type="Proteomes" id="UP000799757">
    <property type="component" value="Unassembled WGS sequence"/>
</dbReference>
<gene>
    <name evidence="8" type="ORF">K505DRAFT_376080</name>
</gene>
<dbReference type="InterPro" id="IPR036928">
    <property type="entry name" value="AS_sf"/>
</dbReference>
<feature type="binding site" evidence="6">
    <location>
        <position position="203"/>
    </location>
    <ligand>
        <name>substrate</name>
    </ligand>
</feature>
<feature type="domain" description="Amidase" evidence="7">
    <location>
        <begin position="99"/>
        <end position="554"/>
    </location>
</feature>
<evidence type="ECO:0000256" key="4">
    <source>
        <dbReference type="ARBA" id="ARBA00022801"/>
    </source>
</evidence>
<feature type="binding site" evidence="6">
    <location>
        <begin position="250"/>
        <end position="253"/>
    </location>
    <ligand>
        <name>substrate</name>
    </ligand>
</feature>
<accession>A0A6A6X8G6</accession>
<evidence type="ECO:0000313" key="9">
    <source>
        <dbReference type="Proteomes" id="UP000799757"/>
    </source>
</evidence>
<feature type="active site" description="Acyl-ester intermediate" evidence="5">
    <location>
        <position position="253"/>
    </location>
</feature>
<dbReference type="Pfam" id="PF01425">
    <property type="entry name" value="Amidase"/>
    <property type="match status" value="1"/>
</dbReference>
<name>A0A6A6X8G6_9PLEO</name>
<keyword evidence="9" id="KW-1185">Reference proteome</keyword>
<dbReference type="OrthoDB" id="6428749at2759"/>
<dbReference type="PANTHER" id="PTHR46072:SF3">
    <property type="entry name" value="AMIDASE"/>
    <property type="match status" value="1"/>
</dbReference>
<comment type="catalytic activity">
    <reaction evidence="1">
        <text>a monocarboxylic acid amide + H2O = a monocarboxylate + NH4(+)</text>
        <dbReference type="Rhea" id="RHEA:12020"/>
        <dbReference type="ChEBI" id="CHEBI:15377"/>
        <dbReference type="ChEBI" id="CHEBI:28938"/>
        <dbReference type="ChEBI" id="CHEBI:35757"/>
        <dbReference type="ChEBI" id="CHEBI:83628"/>
        <dbReference type="EC" id="3.5.1.4"/>
    </reaction>
</comment>
<dbReference type="InterPro" id="IPR020556">
    <property type="entry name" value="Amidase_CS"/>
</dbReference>
<dbReference type="Gene3D" id="3.90.1300.10">
    <property type="entry name" value="Amidase signature (AS) domain"/>
    <property type="match status" value="1"/>
</dbReference>
<dbReference type="GO" id="GO:0004040">
    <property type="term" value="F:amidase activity"/>
    <property type="evidence" value="ECO:0007669"/>
    <property type="project" value="UniProtKB-EC"/>
</dbReference>
<dbReference type="PROSITE" id="PS00571">
    <property type="entry name" value="AMIDASES"/>
    <property type="match status" value="1"/>
</dbReference>
<evidence type="ECO:0000256" key="3">
    <source>
        <dbReference type="ARBA" id="ARBA00012922"/>
    </source>
</evidence>
<dbReference type="PANTHER" id="PTHR46072">
    <property type="entry name" value="AMIDASE-RELATED-RELATED"/>
    <property type="match status" value="1"/>
</dbReference>
<dbReference type="EMBL" id="MU001972">
    <property type="protein sequence ID" value="KAF2792383.1"/>
    <property type="molecule type" value="Genomic_DNA"/>
</dbReference>
<comment type="similarity">
    <text evidence="2">Belongs to the amidase family.</text>
</comment>
<keyword evidence="4" id="KW-0378">Hydrolase</keyword>
<sequence length="567" mass="60587">MTTTSPLTSSATATVESWQTKVAAKQKSCFEKIPKEWLLSTSIMDLLQTPLSSTPNRLIQMDIPRKSGIMSERELDVTEKYTVGELLEGLRTGKMTSLEVTIAFSKRAAIAQQLTSCLTETYFSEAQERARYLDSEFAAGRIVGPLHGLPISLKDGFHILGSQATLGFVSFLDRVSDKDSPLVEMLRRLGAVTYVKTNIPQTLMTGDSENNIFGRTLIPHNTALTAGGSSGGEGALVAFRGSPLGIGTDVAGSIRIPSLCCGTYGFKPTASRVPYGGQASPGRSGMSFFLASAGPIANDIDALSILTRSVLDARPAMFDSSTLDIPWRQLPKATTPRLKLGLLSEDPVFPFHPPVKRALAEAARLLTAQGHEIIPIPAAEAHVADALELAFNFFGLDGTSMAHIEASGEPIIPSILHILSISAKSTPRFCADLAGLEGVEKIAALNVKRSSLTEDWRRIWGKYGGGLDGVVCAAAQHTAVQHDTYGIPPYTLFLNVLDYPACIIPFGTASSELDPEPMVMGSGQIGPDYDPSAVAGAPTSIQVFTNKMRDEECLQIAGIIDSCLRGV</sequence>
<evidence type="ECO:0000259" key="7">
    <source>
        <dbReference type="Pfam" id="PF01425"/>
    </source>
</evidence>
<feature type="binding site" evidence="6">
    <location>
        <position position="229"/>
    </location>
    <ligand>
        <name>substrate</name>
    </ligand>
</feature>
<dbReference type="InterPro" id="IPR023631">
    <property type="entry name" value="Amidase_dom"/>
</dbReference>
<organism evidence="8 9">
    <name type="scientific">Melanomma pulvis-pyrius CBS 109.77</name>
    <dbReference type="NCBI Taxonomy" id="1314802"/>
    <lineage>
        <taxon>Eukaryota</taxon>
        <taxon>Fungi</taxon>
        <taxon>Dikarya</taxon>
        <taxon>Ascomycota</taxon>
        <taxon>Pezizomycotina</taxon>
        <taxon>Dothideomycetes</taxon>
        <taxon>Pleosporomycetidae</taxon>
        <taxon>Pleosporales</taxon>
        <taxon>Melanommataceae</taxon>
        <taxon>Melanomma</taxon>
    </lineage>
</organism>
<dbReference type="PIRSF" id="PIRSF001221">
    <property type="entry name" value="Amidase_fungi"/>
    <property type="match status" value="1"/>
</dbReference>
<evidence type="ECO:0000256" key="1">
    <source>
        <dbReference type="ARBA" id="ARBA00001311"/>
    </source>
</evidence>
<proteinExistence type="inferred from homology"/>
<feature type="active site" description="Charge relay system" evidence="5">
    <location>
        <position position="154"/>
    </location>
</feature>
<feature type="active site" description="Charge relay system" evidence="5">
    <location>
        <position position="229"/>
    </location>
</feature>
<dbReference type="SUPFAM" id="SSF75304">
    <property type="entry name" value="Amidase signature (AS) enzymes"/>
    <property type="match status" value="1"/>
</dbReference>
<evidence type="ECO:0000313" key="8">
    <source>
        <dbReference type="EMBL" id="KAF2792383.1"/>
    </source>
</evidence>
<reference evidence="8" key="1">
    <citation type="journal article" date="2020" name="Stud. Mycol.">
        <title>101 Dothideomycetes genomes: a test case for predicting lifestyles and emergence of pathogens.</title>
        <authorList>
            <person name="Haridas S."/>
            <person name="Albert R."/>
            <person name="Binder M."/>
            <person name="Bloem J."/>
            <person name="Labutti K."/>
            <person name="Salamov A."/>
            <person name="Andreopoulos B."/>
            <person name="Baker S."/>
            <person name="Barry K."/>
            <person name="Bills G."/>
            <person name="Bluhm B."/>
            <person name="Cannon C."/>
            <person name="Castanera R."/>
            <person name="Culley D."/>
            <person name="Daum C."/>
            <person name="Ezra D."/>
            <person name="Gonzalez J."/>
            <person name="Henrissat B."/>
            <person name="Kuo A."/>
            <person name="Liang C."/>
            <person name="Lipzen A."/>
            <person name="Lutzoni F."/>
            <person name="Magnuson J."/>
            <person name="Mondo S."/>
            <person name="Nolan M."/>
            <person name="Ohm R."/>
            <person name="Pangilinan J."/>
            <person name="Park H.-J."/>
            <person name="Ramirez L."/>
            <person name="Alfaro M."/>
            <person name="Sun H."/>
            <person name="Tritt A."/>
            <person name="Yoshinaga Y."/>
            <person name="Zwiers L.-H."/>
            <person name="Turgeon B."/>
            <person name="Goodwin S."/>
            <person name="Spatafora J."/>
            <person name="Crous P."/>
            <person name="Grigoriev I."/>
        </authorList>
    </citation>
    <scope>NUCLEOTIDE SEQUENCE</scope>
    <source>
        <strain evidence="8">CBS 109.77</strain>
    </source>
</reference>
<evidence type="ECO:0000256" key="2">
    <source>
        <dbReference type="ARBA" id="ARBA00009199"/>
    </source>
</evidence>
<evidence type="ECO:0000256" key="5">
    <source>
        <dbReference type="PIRSR" id="PIRSR001221-1"/>
    </source>
</evidence>
<evidence type="ECO:0000256" key="6">
    <source>
        <dbReference type="PIRSR" id="PIRSR001221-2"/>
    </source>
</evidence>